<evidence type="ECO:0000313" key="2">
    <source>
        <dbReference type="Proteomes" id="UP000006465"/>
    </source>
</evidence>
<dbReference type="AlphaFoldDB" id="A0AAU8PLD7"/>
<dbReference type="RefSeq" id="WP_014401177.1">
    <property type="nucleotide sequence ID" value="NC_017945.3"/>
</dbReference>
<evidence type="ECO:0000313" key="1">
    <source>
        <dbReference type="EMBL" id="AFK16698.2"/>
    </source>
</evidence>
<proteinExistence type="predicted"/>
<protein>
    <submittedName>
        <fullName evidence="1">Uncharacterized protein</fullName>
    </submittedName>
</protein>
<name>A0AAU8PLD7_CORPS</name>
<dbReference type="Proteomes" id="UP000006465">
    <property type="component" value="Chromosome"/>
</dbReference>
<dbReference type="EMBL" id="CP003540">
    <property type="protein sequence ID" value="AFK16698.2"/>
    <property type="molecule type" value="Genomic_DNA"/>
</dbReference>
<organism evidence="1 2">
    <name type="scientific">Corynebacterium pseudotuberculosis 258</name>
    <dbReference type="NCBI Taxonomy" id="1168865"/>
    <lineage>
        <taxon>Bacteria</taxon>
        <taxon>Bacillati</taxon>
        <taxon>Actinomycetota</taxon>
        <taxon>Actinomycetes</taxon>
        <taxon>Mycobacteriales</taxon>
        <taxon>Corynebacteriaceae</taxon>
        <taxon>Corynebacterium</taxon>
    </lineage>
</organism>
<accession>A0AAU8PLD7</accession>
<dbReference type="GeneID" id="93974599"/>
<reference evidence="1 2" key="1">
    <citation type="journal article" date="2013" name="J. Biotechnol.">
        <title>Genome sequence of Corynebacterium pseudotuberculosis biovar equi strain 258 and prediction of antigenic targets to improve biotechnological vaccine production.</title>
        <authorList>
            <person name="Soares S.C."/>
            <person name="Trost E."/>
            <person name="Ramos R.T."/>
            <person name="Carneiro A.R."/>
            <person name="Santos A.R."/>
            <person name="Pinto A.C."/>
            <person name="Barbosa E."/>
            <person name="Aburjaile F."/>
            <person name="Ali A."/>
            <person name="Diniz C.A."/>
            <person name="Hassan S.S."/>
            <person name="Fiaux K."/>
            <person name="Guimaraes L.C."/>
            <person name="Bakhtiar S.M."/>
            <person name="Pereira U."/>
            <person name="Almeida S.S."/>
            <person name="Abreu V.A."/>
            <person name="Rocha F.S."/>
            <person name="Dorella F.A."/>
            <person name="Miyoshi A."/>
            <person name="Silva A."/>
            <person name="Azevedo V."/>
            <person name="Tauch A."/>
        </authorList>
    </citation>
    <scope>NUCLEOTIDE SEQUENCE [LARGE SCALE GENOMIC DNA]</scope>
    <source>
        <strain evidence="1 2">258</strain>
    </source>
</reference>
<dbReference type="KEGG" id="coe:CP258_05455"/>
<gene>
    <name evidence="1" type="ORF">CP258_05455</name>
</gene>
<sequence length="146" mass="16366">MMSRFQCEDNIAEFISDLRDFATGSYLQKDELEWWEPPFEVSAVSKIDTLLQNFVQSLISLSQHSDNSSENAAASLKYLDFVARVGALFTSIDAVNHSYGYAVIEAEESADLQQIIKKAAEEIGLSAEEIADLPTYEETIELEDED</sequence>